<name>A0A023DZR9_9PROT</name>
<proteinExistence type="predicted"/>
<keyword evidence="2" id="KW-1185">Reference proteome</keyword>
<organism evidence="1 2">
    <name type="scientific">Holospora elegans E1</name>
    <dbReference type="NCBI Taxonomy" id="1427503"/>
    <lineage>
        <taxon>Bacteria</taxon>
        <taxon>Pseudomonadati</taxon>
        <taxon>Pseudomonadota</taxon>
        <taxon>Alphaproteobacteria</taxon>
        <taxon>Holosporales</taxon>
        <taxon>Holosporaceae</taxon>
        <taxon>Holospora</taxon>
    </lineage>
</organism>
<dbReference type="EMBL" id="BAUP01000111">
    <property type="protein sequence ID" value="GAJ46555.1"/>
    <property type="molecule type" value="Genomic_DNA"/>
</dbReference>
<comment type="caution">
    <text evidence="1">The sequence shown here is derived from an EMBL/GenBank/DDBJ whole genome shotgun (WGS) entry which is preliminary data.</text>
</comment>
<evidence type="ECO:0000313" key="1">
    <source>
        <dbReference type="EMBL" id="GAJ46555.1"/>
    </source>
</evidence>
<accession>A0A023DZR9</accession>
<gene>
    <name evidence="1" type="ORF">HE1_00890</name>
</gene>
<dbReference type="OrthoDB" id="5476657at2"/>
<dbReference type="AlphaFoldDB" id="A0A023DZR9"/>
<protein>
    <submittedName>
        <fullName evidence="1">Uncharacterized protein</fullName>
    </submittedName>
</protein>
<sequence>MNFFSDSLIKAFFLLTVFFSASSLSAKKDKFLSGIGIIVGIGGATMSTTPEGSGSTRCSIQAETFGKNNQVVQGKFSIANELNNAFYINFYRSIDGKSLSVRSSSGGITKMNMKPQFLHPENSCAVNTVSCENSYFAVEGTTSTSAKIDFDVTSVKIEGIQDNLIDFGQKGEVSNRSGFSWNFGVLIQKVFDSYSMGGRCVFGANNDDSLLKYKTGTFSSDLEENEDFSGEFGISDQERALFRLKNKKFGEFIFEFGYIILRRLQLFVGPGIVLQKQELSYIDESGQSSANLSKTIMGGVLACGARYALNRHVALGLEYQHQYLGKKNWDNVASTVPQNICCCGTPITKTNANLFLVTLSCVFFGK</sequence>
<dbReference type="SUPFAM" id="SSF56925">
    <property type="entry name" value="OMPA-like"/>
    <property type="match status" value="1"/>
</dbReference>
<dbReference type="Proteomes" id="UP000024842">
    <property type="component" value="Unassembled WGS sequence"/>
</dbReference>
<reference evidence="1 2" key="1">
    <citation type="journal article" date="2014" name="FEMS Microbiol. Lett.">
        <title>Draft genome sequences of three Holospora species (Holospora obtusa, Holospora undulata, and Holospora elegans), endonuclear symbiotic bacteria of the ciliate Paramecium caudatum.</title>
        <authorList>
            <person name="Dohra H."/>
            <person name="Tanaka K."/>
            <person name="Suzuki T."/>
            <person name="Fujishima M."/>
            <person name="Suzuki H."/>
        </authorList>
    </citation>
    <scope>NUCLEOTIDE SEQUENCE [LARGE SCALE GENOMIC DNA]</scope>
    <source>
        <strain evidence="1 2">E1</strain>
    </source>
</reference>
<evidence type="ECO:0000313" key="2">
    <source>
        <dbReference type="Proteomes" id="UP000024842"/>
    </source>
</evidence>
<dbReference type="InterPro" id="IPR011250">
    <property type="entry name" value="OMP/PagP_B-barrel"/>
</dbReference>